<dbReference type="InterPro" id="IPR011989">
    <property type="entry name" value="ARM-like"/>
</dbReference>
<reference evidence="2" key="1">
    <citation type="journal article" date="2019" name="Int. J. Syst. Evol. Microbiol.">
        <title>The Global Catalogue of Microorganisms (GCM) 10K type strain sequencing project: providing services to taxonomists for standard genome sequencing and annotation.</title>
        <authorList>
            <consortium name="The Broad Institute Genomics Platform"/>
            <consortium name="The Broad Institute Genome Sequencing Center for Infectious Disease"/>
            <person name="Wu L."/>
            <person name="Ma J."/>
        </authorList>
    </citation>
    <scope>NUCLEOTIDE SEQUENCE [LARGE SCALE GENOMIC DNA]</scope>
    <source>
        <strain evidence="2">JCM 4738</strain>
    </source>
</reference>
<dbReference type="EMBL" id="BMVP01000028">
    <property type="protein sequence ID" value="GHB85394.1"/>
    <property type="molecule type" value="Genomic_DNA"/>
</dbReference>
<evidence type="ECO:0008006" key="3">
    <source>
        <dbReference type="Google" id="ProtNLM"/>
    </source>
</evidence>
<dbReference type="SUPFAM" id="SSF48371">
    <property type="entry name" value="ARM repeat"/>
    <property type="match status" value="1"/>
</dbReference>
<name>A0ABQ3F5H4_9ACTN</name>
<dbReference type="InterPro" id="IPR016024">
    <property type="entry name" value="ARM-type_fold"/>
</dbReference>
<proteinExistence type="predicted"/>
<keyword evidence="2" id="KW-1185">Reference proteome</keyword>
<evidence type="ECO:0000313" key="1">
    <source>
        <dbReference type="EMBL" id="GHB85394.1"/>
    </source>
</evidence>
<dbReference type="Gene3D" id="1.25.10.10">
    <property type="entry name" value="Leucine-rich Repeat Variant"/>
    <property type="match status" value="1"/>
</dbReference>
<comment type="caution">
    <text evidence="1">The sequence shown here is derived from an EMBL/GenBank/DDBJ whole genome shotgun (WGS) entry which is preliminary data.</text>
</comment>
<evidence type="ECO:0000313" key="2">
    <source>
        <dbReference type="Proteomes" id="UP000642673"/>
    </source>
</evidence>
<protein>
    <recommendedName>
        <fullName evidence="3">HEAT repeat domain-containing protein</fullName>
    </recommendedName>
</protein>
<dbReference type="Proteomes" id="UP000642673">
    <property type="component" value="Unassembled WGS sequence"/>
</dbReference>
<sequence>MATDDLFAGALDEIGMDEGPAPCLVALHGRPTRHVFEGAVGLLACEEPAKRELGARILRELGSYDTEGRRPFTRETIEAAVREIPSEPDPGVLRWLISVLGYHNAHETLDLVLGHQSHTAQPVRFAVAAALPSLADPERTQDRVVEALLKLSEDEDEAVRWYALYALFQETVAVTDEQRTEWARGLIERGDTDRRAQLHHLGTTLDNADTALREVLGRAPGT</sequence>
<organism evidence="1 2">
    <name type="scientific">Streptomyces cirratus</name>
    <dbReference type="NCBI Taxonomy" id="68187"/>
    <lineage>
        <taxon>Bacteria</taxon>
        <taxon>Bacillati</taxon>
        <taxon>Actinomycetota</taxon>
        <taxon>Actinomycetes</taxon>
        <taxon>Kitasatosporales</taxon>
        <taxon>Streptomycetaceae</taxon>
        <taxon>Streptomyces</taxon>
    </lineage>
</organism>
<gene>
    <name evidence="1" type="ORF">GCM10010347_65380</name>
</gene>
<accession>A0ABQ3F5H4</accession>